<evidence type="ECO:0000313" key="2">
    <source>
        <dbReference type="Proteomes" id="UP001172386"/>
    </source>
</evidence>
<comment type="caution">
    <text evidence="1">The sequence shown here is derived from an EMBL/GenBank/DDBJ whole genome shotgun (WGS) entry which is preliminary data.</text>
</comment>
<dbReference type="Proteomes" id="UP001172386">
    <property type="component" value="Unassembled WGS sequence"/>
</dbReference>
<gene>
    <name evidence="1" type="ORF">H2198_001736</name>
</gene>
<sequence length="152" mass="16505">MKLYASWTHGNALTVESPENLNRVGHNGWGADMSVKAGKSSWFHIPVPTPVIVGDVRSQFQKFFLLFSADGGQIREVHIYDGSSKIQEFNGLNLAGEHRLSLDGANTFNLSTPHVVRWGIGITFAFTASIGFDSQIPPSRLIVASAGADFMA</sequence>
<dbReference type="EMBL" id="JAPDRQ010000020">
    <property type="protein sequence ID" value="KAJ9661771.1"/>
    <property type="molecule type" value="Genomic_DNA"/>
</dbReference>
<organism evidence="1 2">
    <name type="scientific">Neophaeococcomyces mojaviensis</name>
    <dbReference type="NCBI Taxonomy" id="3383035"/>
    <lineage>
        <taxon>Eukaryota</taxon>
        <taxon>Fungi</taxon>
        <taxon>Dikarya</taxon>
        <taxon>Ascomycota</taxon>
        <taxon>Pezizomycotina</taxon>
        <taxon>Eurotiomycetes</taxon>
        <taxon>Chaetothyriomycetidae</taxon>
        <taxon>Chaetothyriales</taxon>
        <taxon>Chaetothyriales incertae sedis</taxon>
        <taxon>Neophaeococcomyces</taxon>
    </lineage>
</organism>
<reference evidence="1" key="1">
    <citation type="submission" date="2022-10" db="EMBL/GenBank/DDBJ databases">
        <title>Culturing micro-colonial fungi from biological soil crusts in the Mojave desert and describing Neophaeococcomyces mojavensis, and introducing the new genera and species Taxawa tesnikishii.</title>
        <authorList>
            <person name="Kurbessoian T."/>
            <person name="Stajich J.E."/>
        </authorList>
    </citation>
    <scope>NUCLEOTIDE SEQUENCE</scope>
    <source>
        <strain evidence="1">JES_112</strain>
    </source>
</reference>
<protein>
    <submittedName>
        <fullName evidence="1">Uncharacterized protein</fullName>
    </submittedName>
</protein>
<proteinExistence type="predicted"/>
<name>A0ACC3AGK9_9EURO</name>
<keyword evidence="2" id="KW-1185">Reference proteome</keyword>
<accession>A0ACC3AGK9</accession>
<evidence type="ECO:0000313" key="1">
    <source>
        <dbReference type="EMBL" id="KAJ9661771.1"/>
    </source>
</evidence>